<proteinExistence type="inferred from homology"/>
<accession>A0A088E644</accession>
<comment type="similarity">
    <text evidence="1">Belongs to the bacterial solute-binding protein 1 family. WtpA subfamily.</text>
</comment>
<protein>
    <submittedName>
        <fullName evidence="3">Tungstate/molybdate binding protein</fullName>
    </submittedName>
</protein>
<dbReference type="GO" id="GO:0030973">
    <property type="term" value="F:molybdate ion binding"/>
    <property type="evidence" value="ECO:0007669"/>
    <property type="project" value="TreeGrafter"/>
</dbReference>
<evidence type="ECO:0000256" key="2">
    <source>
        <dbReference type="SAM" id="Phobius"/>
    </source>
</evidence>
<dbReference type="PANTHER" id="PTHR30632:SF16">
    <property type="entry name" value="MOLYBDATE_TUNGSTATE-BINDING PROTEIN WTPA"/>
    <property type="match status" value="1"/>
</dbReference>
<dbReference type="CDD" id="cd13540">
    <property type="entry name" value="PBP2_ModA_WtpA"/>
    <property type="match status" value="1"/>
</dbReference>
<evidence type="ECO:0000313" key="3">
    <source>
        <dbReference type="EMBL" id="AIM27919.1"/>
    </source>
</evidence>
<gene>
    <name evidence="3" type="ORF">HA72_1780</name>
</gene>
<dbReference type="SUPFAM" id="SSF53850">
    <property type="entry name" value="Periplasmic binding protein-like II"/>
    <property type="match status" value="1"/>
</dbReference>
<dbReference type="GeneID" id="91756297"/>
<dbReference type="Pfam" id="PF13531">
    <property type="entry name" value="SBP_bac_11"/>
    <property type="match status" value="1"/>
</dbReference>
<dbReference type="RefSeq" id="WP_012021722.1">
    <property type="nucleotide sequence ID" value="NZ_AP019770.1"/>
</dbReference>
<dbReference type="Gene3D" id="3.40.190.10">
    <property type="entry name" value="Periplasmic binding protein-like II"/>
    <property type="match status" value="2"/>
</dbReference>
<sequence precursor="true">MIALNKGLVIGIVVLVIIVVGVLAYVEIGMPKHVTPSPTTNTTTTTTTTTTTSQTPLYIWVADAYTAEAQYLGSSFQNATGITVPTPKGGGSFGLAREIASEGPNAQVSVFLPVALSAASPSYLGNYSSGWAIAFVADQLTIAYTNSSINNPYAQEALNYAKEAEAGNTSAWYNFFQILSSGKVKVGISDPNTDPAGFRAWITLELAGYEYANNTFLFYNEMLNNKGNVTASNAAELVSPLEAGQINFLFIYKSAAIAKGLEYIQLPNQINQGDPSYSSLYSKFEYNLSTGPVYGSPIYLFITVPKNANNQAEALEFVTYVIENSQSLSKFGLLPLSPAILFNSTAVPPQIASLLSQGKLVEGGTL</sequence>
<dbReference type="AlphaFoldDB" id="A0A088E644"/>
<organism evidence="3 4">
    <name type="scientific">Metallosphaera sedula</name>
    <dbReference type="NCBI Taxonomy" id="43687"/>
    <lineage>
        <taxon>Archaea</taxon>
        <taxon>Thermoproteota</taxon>
        <taxon>Thermoprotei</taxon>
        <taxon>Sulfolobales</taxon>
        <taxon>Sulfolobaceae</taxon>
        <taxon>Metallosphaera</taxon>
    </lineage>
</organism>
<evidence type="ECO:0000256" key="1">
    <source>
        <dbReference type="ARBA" id="ARBA00009438"/>
    </source>
</evidence>
<name>A0A088E644_9CREN</name>
<dbReference type="GO" id="GO:0015689">
    <property type="term" value="P:molybdate ion transport"/>
    <property type="evidence" value="ECO:0007669"/>
    <property type="project" value="TreeGrafter"/>
</dbReference>
<feature type="transmembrane region" description="Helical" evidence="2">
    <location>
        <begin position="7"/>
        <end position="26"/>
    </location>
</feature>
<dbReference type="Proteomes" id="UP000029084">
    <property type="component" value="Chromosome"/>
</dbReference>
<dbReference type="OMA" id="NITSWYI"/>
<reference evidence="3 4" key="1">
    <citation type="journal article" date="2014" name="J. Bacteriol.">
        <title>Role of an Archaeal PitA Transporter in the Copper and Arsenic Resistance of Metallosphaera sedula, an Extreme Thermoacidophile.</title>
        <authorList>
            <person name="McCarthy S."/>
            <person name="Ai C."/>
            <person name="Wheaton G."/>
            <person name="Tevatia R."/>
            <person name="Eckrich V."/>
            <person name="Kelly R."/>
            <person name="Blum P."/>
        </authorList>
    </citation>
    <scope>NUCLEOTIDE SEQUENCE [LARGE SCALE GENOMIC DNA]</scope>
    <source>
        <strain evidence="3 4">CuR1</strain>
    </source>
</reference>
<dbReference type="InterPro" id="IPR050682">
    <property type="entry name" value="ModA/WtpA"/>
</dbReference>
<keyword evidence="2" id="KW-1133">Transmembrane helix</keyword>
<keyword evidence="2" id="KW-0472">Membrane</keyword>
<evidence type="ECO:0000313" key="4">
    <source>
        <dbReference type="Proteomes" id="UP000029084"/>
    </source>
</evidence>
<dbReference type="PANTHER" id="PTHR30632">
    <property type="entry name" value="MOLYBDATE-BINDING PERIPLASMIC PROTEIN"/>
    <property type="match status" value="1"/>
</dbReference>
<dbReference type="EMBL" id="CP008822">
    <property type="protein sequence ID" value="AIM27919.1"/>
    <property type="molecule type" value="Genomic_DNA"/>
</dbReference>
<keyword evidence="2" id="KW-0812">Transmembrane</keyword>